<dbReference type="Pfam" id="PF00089">
    <property type="entry name" value="Trypsin"/>
    <property type="match status" value="1"/>
</dbReference>
<dbReference type="PANTHER" id="PTHR24276:SF91">
    <property type="entry name" value="AT26814P-RELATED"/>
    <property type="match status" value="1"/>
</dbReference>
<evidence type="ECO:0000256" key="3">
    <source>
        <dbReference type="SAM" id="SignalP"/>
    </source>
</evidence>
<dbReference type="EMBL" id="CAICTM010002245">
    <property type="protein sequence ID" value="CAB9528521.1"/>
    <property type="molecule type" value="Genomic_DNA"/>
</dbReference>
<accession>A0A9N8HWL8</accession>
<comment type="caution">
    <text evidence="5">The sequence shown here is derived from an EMBL/GenBank/DDBJ whole genome shotgun (WGS) entry which is preliminary data.</text>
</comment>
<organism evidence="5 6">
    <name type="scientific">Seminavis robusta</name>
    <dbReference type="NCBI Taxonomy" id="568900"/>
    <lineage>
        <taxon>Eukaryota</taxon>
        <taxon>Sar</taxon>
        <taxon>Stramenopiles</taxon>
        <taxon>Ochrophyta</taxon>
        <taxon>Bacillariophyta</taxon>
        <taxon>Bacillariophyceae</taxon>
        <taxon>Bacillariophycidae</taxon>
        <taxon>Naviculales</taxon>
        <taxon>Naviculaceae</taxon>
        <taxon>Seminavis</taxon>
    </lineage>
</organism>
<sequence>MRRSLPLLVSYLLTLLLGAQGVTRPELLHRRGQEEVDQDEVVQEEEDEVEKVLDPGSLVWELPDDWDPQIRGGEPVEIPIPYLGLDDDFFLCQVILVHADIVITTAACITDPFLFGGRFPSAVRIGSLEPAGGGTVVPVGGGQIHPDFDQERPWLGHDIAVLKLNSSLTNTVALMNEDPMKPQTDFDVLFVAGFGQVDNVNYPDPDVLQGLFYFNVENCFNRFAFYRPEFHICGDANPEQATCFGDFGAPAVEPGTRVVLGLSSSFTNPGQGNCEDQTVDVYTRMSTYTPWVRSMICEMSANPPGFCVEDKTNDCLFGWFFNFLDSLRGPYQPGKGW</sequence>
<name>A0A9N8HWL8_9STRA</name>
<keyword evidence="6" id="KW-1185">Reference proteome</keyword>
<reference evidence="5" key="1">
    <citation type="submission" date="2020-06" db="EMBL/GenBank/DDBJ databases">
        <authorList>
            <consortium name="Plant Systems Biology data submission"/>
        </authorList>
    </citation>
    <scope>NUCLEOTIDE SEQUENCE</scope>
    <source>
        <strain evidence="5">D6</strain>
    </source>
</reference>
<dbReference type="InterPro" id="IPR009003">
    <property type="entry name" value="Peptidase_S1_PA"/>
</dbReference>
<dbReference type="InterPro" id="IPR050430">
    <property type="entry name" value="Peptidase_S1"/>
</dbReference>
<dbReference type="Gene3D" id="2.40.10.10">
    <property type="entry name" value="Trypsin-like serine proteases"/>
    <property type="match status" value="1"/>
</dbReference>
<keyword evidence="2" id="KW-1015">Disulfide bond</keyword>
<evidence type="ECO:0000313" key="6">
    <source>
        <dbReference type="Proteomes" id="UP001153069"/>
    </source>
</evidence>
<dbReference type="OrthoDB" id="105698at2759"/>
<evidence type="ECO:0000259" key="4">
    <source>
        <dbReference type="PROSITE" id="PS50240"/>
    </source>
</evidence>
<dbReference type="GO" id="GO:0006508">
    <property type="term" value="P:proteolysis"/>
    <property type="evidence" value="ECO:0007669"/>
    <property type="project" value="InterPro"/>
</dbReference>
<protein>
    <submittedName>
        <fullName evidence="5">Tryp_SPc</fullName>
    </submittedName>
</protein>
<feature type="signal peptide" evidence="3">
    <location>
        <begin position="1"/>
        <end position="21"/>
    </location>
</feature>
<dbReference type="PROSITE" id="PS50240">
    <property type="entry name" value="TRYPSIN_DOM"/>
    <property type="match status" value="1"/>
</dbReference>
<dbReference type="PANTHER" id="PTHR24276">
    <property type="entry name" value="POLYSERASE-RELATED"/>
    <property type="match status" value="1"/>
</dbReference>
<dbReference type="Proteomes" id="UP001153069">
    <property type="component" value="Unassembled WGS sequence"/>
</dbReference>
<dbReference type="SUPFAM" id="SSF50494">
    <property type="entry name" value="Trypsin-like serine proteases"/>
    <property type="match status" value="1"/>
</dbReference>
<dbReference type="SMART" id="SM00020">
    <property type="entry name" value="Tryp_SPc"/>
    <property type="match status" value="1"/>
</dbReference>
<keyword evidence="1" id="KW-0843">Virulence</keyword>
<evidence type="ECO:0000313" key="5">
    <source>
        <dbReference type="EMBL" id="CAB9528521.1"/>
    </source>
</evidence>
<keyword evidence="3" id="KW-0732">Signal</keyword>
<evidence type="ECO:0000256" key="2">
    <source>
        <dbReference type="ARBA" id="ARBA00023157"/>
    </source>
</evidence>
<dbReference type="AlphaFoldDB" id="A0A9N8HWL8"/>
<evidence type="ECO:0000256" key="1">
    <source>
        <dbReference type="ARBA" id="ARBA00023026"/>
    </source>
</evidence>
<dbReference type="InterPro" id="IPR043504">
    <property type="entry name" value="Peptidase_S1_PA_chymotrypsin"/>
</dbReference>
<dbReference type="GO" id="GO:0004252">
    <property type="term" value="F:serine-type endopeptidase activity"/>
    <property type="evidence" value="ECO:0007669"/>
    <property type="project" value="InterPro"/>
</dbReference>
<proteinExistence type="predicted"/>
<feature type="domain" description="Peptidase S1" evidence="4">
    <location>
        <begin position="70"/>
        <end position="297"/>
    </location>
</feature>
<dbReference type="InterPro" id="IPR001254">
    <property type="entry name" value="Trypsin_dom"/>
</dbReference>
<feature type="chain" id="PRO_5040405144" evidence="3">
    <location>
        <begin position="22"/>
        <end position="337"/>
    </location>
</feature>
<gene>
    <name evidence="5" type="ORF">SEMRO_2247_G320630.1</name>
</gene>